<dbReference type="PANTHER" id="PTHR21015:SF27">
    <property type="entry name" value="UDP-N-ACETYLGLUCOSAMINE--N-ACETYLMURAMYL-(PENTAPEPTIDE) PYROPHOSPHORYL-UNDECAPRENOL N-ACETYLGLUCOSAMINE TRANSFERASE"/>
    <property type="match status" value="1"/>
</dbReference>
<name>A0A1G2T8H5_9BACT</name>
<keyword evidence="1 10" id="KW-1003">Cell membrane</keyword>
<gene>
    <name evidence="10" type="primary">murG</name>
    <name evidence="13" type="ORF">A2W58_00135</name>
</gene>
<dbReference type="GO" id="GO:0071555">
    <property type="term" value="P:cell wall organization"/>
    <property type="evidence" value="ECO:0007669"/>
    <property type="project" value="UniProtKB-KW"/>
</dbReference>
<feature type="binding site" evidence="10">
    <location>
        <position position="311"/>
    </location>
    <ligand>
        <name>UDP-N-acetyl-alpha-D-glucosamine</name>
        <dbReference type="ChEBI" id="CHEBI:57705"/>
    </ligand>
</feature>
<feature type="binding site" evidence="10">
    <location>
        <position position="177"/>
    </location>
    <ligand>
        <name>UDP-N-acetyl-alpha-D-glucosamine</name>
        <dbReference type="ChEBI" id="CHEBI:57705"/>
    </ligand>
</feature>
<keyword evidence="8 10" id="KW-0131">Cell cycle</keyword>
<evidence type="ECO:0000256" key="2">
    <source>
        <dbReference type="ARBA" id="ARBA00022618"/>
    </source>
</evidence>
<dbReference type="InterPro" id="IPR004276">
    <property type="entry name" value="GlycoTrans_28_N"/>
</dbReference>
<dbReference type="InterPro" id="IPR006009">
    <property type="entry name" value="GlcNAc_MurG"/>
</dbReference>
<dbReference type="GO" id="GO:0005886">
    <property type="term" value="C:plasma membrane"/>
    <property type="evidence" value="ECO:0007669"/>
    <property type="project" value="UniProtKB-SubCell"/>
</dbReference>
<keyword evidence="6 10" id="KW-0573">Peptidoglycan synthesis</keyword>
<evidence type="ECO:0000256" key="4">
    <source>
        <dbReference type="ARBA" id="ARBA00022679"/>
    </source>
</evidence>
<keyword evidence="3 10" id="KW-0328">Glycosyltransferase</keyword>
<dbReference type="Proteomes" id="UP000179264">
    <property type="component" value="Unassembled WGS sequence"/>
</dbReference>
<protein>
    <recommendedName>
        <fullName evidence="10">UDP-N-acetylglucosamine--N-acetylmuramyl-(pentapeptide) pyrophosphoryl-undecaprenol N-acetylglucosamine transferase</fullName>
        <ecNumber evidence="10">2.4.1.227</ecNumber>
    </recommendedName>
    <alternativeName>
        <fullName evidence="10">Undecaprenyl-PP-MurNAc-pentapeptide-UDPGlcNAc GlcNAc transferase</fullName>
    </alternativeName>
</protein>
<evidence type="ECO:0000256" key="5">
    <source>
        <dbReference type="ARBA" id="ARBA00022960"/>
    </source>
</evidence>
<keyword evidence="4 10" id="KW-0808">Transferase</keyword>
<keyword evidence="9 10" id="KW-0961">Cell wall biogenesis/degradation</keyword>
<feature type="domain" description="Glycosyltransferase family 28 N-terminal" evidence="11">
    <location>
        <begin position="3"/>
        <end position="150"/>
    </location>
</feature>
<dbReference type="GO" id="GO:0051301">
    <property type="term" value="P:cell division"/>
    <property type="evidence" value="ECO:0007669"/>
    <property type="project" value="UniProtKB-KW"/>
</dbReference>
<dbReference type="GO" id="GO:0005975">
    <property type="term" value="P:carbohydrate metabolic process"/>
    <property type="evidence" value="ECO:0007669"/>
    <property type="project" value="InterPro"/>
</dbReference>
<evidence type="ECO:0000256" key="9">
    <source>
        <dbReference type="ARBA" id="ARBA00023316"/>
    </source>
</evidence>
<dbReference type="GO" id="GO:0050511">
    <property type="term" value="F:undecaprenyldiphospho-muramoylpentapeptide beta-N-acetylglucosaminyltransferase activity"/>
    <property type="evidence" value="ECO:0007669"/>
    <property type="project" value="UniProtKB-UniRule"/>
</dbReference>
<evidence type="ECO:0000256" key="8">
    <source>
        <dbReference type="ARBA" id="ARBA00023306"/>
    </source>
</evidence>
<evidence type="ECO:0000256" key="3">
    <source>
        <dbReference type="ARBA" id="ARBA00022676"/>
    </source>
</evidence>
<feature type="domain" description="Glycosyl transferase family 28 C-terminal" evidence="12">
    <location>
        <begin position="200"/>
        <end position="368"/>
    </location>
</feature>
<dbReference type="GO" id="GO:0009252">
    <property type="term" value="P:peptidoglycan biosynthetic process"/>
    <property type="evidence" value="ECO:0007669"/>
    <property type="project" value="UniProtKB-UniRule"/>
</dbReference>
<dbReference type="Gene3D" id="3.40.50.2000">
    <property type="entry name" value="Glycogen Phosphorylase B"/>
    <property type="match status" value="2"/>
</dbReference>
<keyword evidence="5 10" id="KW-0133">Cell shape</keyword>
<comment type="similarity">
    <text evidence="10">Belongs to the glycosyltransferase 28 family. MurG subfamily.</text>
</comment>
<feature type="binding site" evidence="10">
    <location>
        <position position="207"/>
    </location>
    <ligand>
        <name>UDP-N-acetyl-alpha-D-glucosamine</name>
        <dbReference type="ChEBI" id="CHEBI:57705"/>
    </ligand>
</feature>
<reference evidence="13 14" key="1">
    <citation type="journal article" date="2016" name="Nat. Commun.">
        <title>Thousands of microbial genomes shed light on interconnected biogeochemical processes in an aquifer system.</title>
        <authorList>
            <person name="Anantharaman K."/>
            <person name="Brown C.T."/>
            <person name="Hug L.A."/>
            <person name="Sharon I."/>
            <person name="Castelle C.J."/>
            <person name="Probst A.J."/>
            <person name="Thomas B.C."/>
            <person name="Singh A."/>
            <person name="Wilkins M.J."/>
            <person name="Karaoz U."/>
            <person name="Brodie E.L."/>
            <person name="Williams K.H."/>
            <person name="Hubbard S.S."/>
            <person name="Banfield J.F."/>
        </authorList>
    </citation>
    <scope>NUCLEOTIDE SEQUENCE [LARGE SCALE GENOMIC DNA]</scope>
</reference>
<keyword evidence="2 10" id="KW-0132">Cell division</keyword>
<evidence type="ECO:0000313" key="13">
    <source>
        <dbReference type="EMBL" id="OHA92911.1"/>
    </source>
</evidence>
<dbReference type="AlphaFoldDB" id="A0A1G2T8H5"/>
<comment type="subcellular location">
    <subcellularLocation>
        <location evidence="10">Cell membrane</location>
        <topology evidence="10">Peripheral membrane protein</topology>
        <orientation evidence="10">Cytoplasmic side</orientation>
    </subcellularLocation>
</comment>
<dbReference type="EC" id="2.4.1.227" evidence="10"/>
<keyword evidence="7 10" id="KW-0472">Membrane</keyword>
<evidence type="ECO:0000256" key="10">
    <source>
        <dbReference type="HAMAP-Rule" id="MF_00033"/>
    </source>
</evidence>
<dbReference type="PANTHER" id="PTHR21015">
    <property type="entry name" value="UDP-N-ACETYLGLUCOSAMINE--N-ACETYLMURAMYL-(PENTAPEPTIDE) PYROPHOSPHORYL-UNDECAPRENOL N-ACETYLGLUCOSAMINE TRANSFERASE 1"/>
    <property type="match status" value="1"/>
</dbReference>
<proteinExistence type="inferred from homology"/>
<comment type="function">
    <text evidence="10">Cell wall formation. Catalyzes the transfer of a GlcNAc subunit on undecaprenyl-pyrophosphoryl-MurNAc-pentapeptide (lipid intermediate I) to form undecaprenyl-pyrophosphoryl-MurNAc-(pentapeptide)GlcNAc (lipid intermediate II).</text>
</comment>
<dbReference type="SUPFAM" id="SSF53756">
    <property type="entry name" value="UDP-Glycosyltransferase/glycogen phosphorylase"/>
    <property type="match status" value="1"/>
</dbReference>
<dbReference type="CDD" id="cd03785">
    <property type="entry name" value="GT28_MurG"/>
    <property type="match status" value="1"/>
</dbReference>
<sequence length="383" mass="42785">MKILLTGGGTGGHFYPIIAIAAELNEIAKENRLVRPDFFYMSTDPYNEGLLFENNITFVEISSGKIRRHLSPINIFLNFIDLFRIGWGSIIALWKVFIIYPDVVFGKGGYSSFPALFAARILRIPVVIHESDSIPGIVNKWAGKFAERIAVSYPEAAEYFKKAKNDNRVAYTGNPIRKEIEEPLLVGAYKLLGLDPSVETILILGGSQGARFINEIVMDALVEIVKKYQVIHQTGIKNIKVIEETRDVVLHDSQYKDRYKPFDYLNVLNLRMAAGVADLVISRAGSTIFEIASWGKPSIIIPIPEPTAHDQRSNAYAYARSGAAEVIEEKNLSPHVLISEINHILESKEEKEKMAKAAKGFARRDAARLIAEEITSIALSHEK</sequence>
<organism evidence="13 14">
    <name type="scientific">Candidatus Zambryskibacteria bacterium RIFCSPHIGHO2_02_38_10.5</name>
    <dbReference type="NCBI Taxonomy" id="1802742"/>
    <lineage>
        <taxon>Bacteria</taxon>
        <taxon>Candidatus Zambryskiibacteriota</taxon>
    </lineage>
</organism>
<comment type="pathway">
    <text evidence="10">Cell wall biogenesis; peptidoglycan biosynthesis.</text>
</comment>
<evidence type="ECO:0000259" key="11">
    <source>
        <dbReference type="Pfam" id="PF03033"/>
    </source>
</evidence>
<evidence type="ECO:0000256" key="6">
    <source>
        <dbReference type="ARBA" id="ARBA00022984"/>
    </source>
</evidence>
<feature type="binding site" evidence="10">
    <location>
        <begin position="10"/>
        <end position="12"/>
    </location>
    <ligand>
        <name>UDP-N-acetyl-alpha-D-glucosamine</name>
        <dbReference type="ChEBI" id="CHEBI:57705"/>
    </ligand>
</feature>
<comment type="caution">
    <text evidence="10">Lacks conserved residue(s) required for the propagation of feature annotation.</text>
</comment>
<dbReference type="GO" id="GO:0008360">
    <property type="term" value="P:regulation of cell shape"/>
    <property type="evidence" value="ECO:0007669"/>
    <property type="project" value="UniProtKB-KW"/>
</dbReference>
<dbReference type="HAMAP" id="MF_00033">
    <property type="entry name" value="MurG"/>
    <property type="match status" value="1"/>
</dbReference>
<dbReference type="EMBL" id="MHVL01000032">
    <property type="protein sequence ID" value="OHA92911.1"/>
    <property type="molecule type" value="Genomic_DNA"/>
</dbReference>
<dbReference type="UniPathway" id="UPA00219"/>
<accession>A0A1G2T8H5</accession>
<dbReference type="InterPro" id="IPR007235">
    <property type="entry name" value="Glyco_trans_28_C"/>
</dbReference>
<dbReference type="Pfam" id="PF03033">
    <property type="entry name" value="Glyco_transf_28"/>
    <property type="match status" value="1"/>
</dbReference>
<evidence type="ECO:0000256" key="7">
    <source>
        <dbReference type="ARBA" id="ARBA00023136"/>
    </source>
</evidence>
<comment type="caution">
    <text evidence="13">The sequence shown here is derived from an EMBL/GenBank/DDBJ whole genome shotgun (WGS) entry which is preliminary data.</text>
</comment>
<evidence type="ECO:0000256" key="1">
    <source>
        <dbReference type="ARBA" id="ARBA00022475"/>
    </source>
</evidence>
<comment type="catalytic activity">
    <reaction evidence="10">
        <text>di-trans,octa-cis-undecaprenyl diphospho-N-acetyl-alpha-D-muramoyl-L-alanyl-D-glutamyl-meso-2,6-diaminopimeloyl-D-alanyl-D-alanine + UDP-N-acetyl-alpha-D-glucosamine = di-trans,octa-cis-undecaprenyl diphospho-[N-acetyl-alpha-D-glucosaminyl-(1-&gt;4)]-N-acetyl-alpha-D-muramoyl-L-alanyl-D-glutamyl-meso-2,6-diaminopimeloyl-D-alanyl-D-alanine + UDP + H(+)</text>
        <dbReference type="Rhea" id="RHEA:31227"/>
        <dbReference type="ChEBI" id="CHEBI:15378"/>
        <dbReference type="ChEBI" id="CHEBI:57705"/>
        <dbReference type="ChEBI" id="CHEBI:58223"/>
        <dbReference type="ChEBI" id="CHEBI:61387"/>
        <dbReference type="ChEBI" id="CHEBI:61388"/>
        <dbReference type="EC" id="2.4.1.227"/>
    </reaction>
</comment>
<dbReference type="Pfam" id="PF04101">
    <property type="entry name" value="Glyco_tran_28_C"/>
    <property type="match status" value="1"/>
</dbReference>
<evidence type="ECO:0000259" key="12">
    <source>
        <dbReference type="Pfam" id="PF04101"/>
    </source>
</evidence>
<evidence type="ECO:0000313" key="14">
    <source>
        <dbReference type="Proteomes" id="UP000179264"/>
    </source>
</evidence>